<dbReference type="Proteomes" id="UP000539175">
    <property type="component" value="Unassembled WGS sequence"/>
</dbReference>
<name>A0A7X0EBV8_9PROT</name>
<feature type="domain" description="DUF1868" evidence="2">
    <location>
        <begin position="54"/>
        <end position="170"/>
    </location>
</feature>
<reference evidence="3 4" key="1">
    <citation type="submission" date="2020-08" db="EMBL/GenBank/DDBJ databases">
        <title>Genomic Encyclopedia of Type Strains, Phase IV (KMG-IV): sequencing the most valuable type-strain genomes for metagenomic binning, comparative biology and taxonomic classification.</title>
        <authorList>
            <person name="Goeker M."/>
        </authorList>
    </citation>
    <scope>NUCLEOTIDE SEQUENCE [LARGE SCALE GENOMIC DNA]</scope>
    <source>
        <strain evidence="3 4">DSM 22198</strain>
    </source>
</reference>
<dbReference type="SUPFAM" id="SSF55144">
    <property type="entry name" value="LigT-like"/>
    <property type="match status" value="1"/>
</dbReference>
<dbReference type="Gene3D" id="3.90.1140.10">
    <property type="entry name" value="Cyclic phosphodiesterase"/>
    <property type="match status" value="1"/>
</dbReference>
<dbReference type="AlphaFoldDB" id="A0A7X0EBV8"/>
<dbReference type="InterPro" id="IPR015069">
    <property type="entry name" value="2H-PEstase_DUF1868"/>
</dbReference>
<feature type="region of interest" description="Disordered" evidence="1">
    <location>
        <begin position="29"/>
        <end position="49"/>
    </location>
</feature>
<dbReference type="InterPro" id="IPR006311">
    <property type="entry name" value="TAT_signal"/>
</dbReference>
<evidence type="ECO:0000313" key="3">
    <source>
        <dbReference type="EMBL" id="MBB6250993.1"/>
    </source>
</evidence>
<evidence type="ECO:0000259" key="2">
    <source>
        <dbReference type="Pfam" id="PF08975"/>
    </source>
</evidence>
<dbReference type="RefSeq" id="WP_211106160.1">
    <property type="nucleotide sequence ID" value="NZ_JACIIZ010000003.1"/>
</dbReference>
<keyword evidence="4" id="KW-1185">Reference proteome</keyword>
<accession>A0A7X0EBV8</accession>
<evidence type="ECO:0000256" key="1">
    <source>
        <dbReference type="SAM" id="MobiDB-lite"/>
    </source>
</evidence>
<dbReference type="EMBL" id="JACIIZ010000003">
    <property type="protein sequence ID" value="MBB6250993.1"/>
    <property type="molecule type" value="Genomic_DNA"/>
</dbReference>
<comment type="caution">
    <text evidence="3">The sequence shown here is derived from an EMBL/GenBank/DDBJ whole genome shotgun (WGS) entry which is preliminary data.</text>
</comment>
<dbReference type="InterPro" id="IPR009097">
    <property type="entry name" value="Cyclic_Pdiesterase"/>
</dbReference>
<protein>
    <recommendedName>
        <fullName evidence="2">DUF1868 domain-containing protein</fullName>
    </recommendedName>
</protein>
<sequence length="274" mass="30748">MPNGDRDGGPDNTRRTLLGLMGSSLLMLPSTTQASPEGGAPALPPRRPRDVGRKFWPDGRVKPFPGNTIICHLPQQGEHAEAFNALLDIYREAPAHAFSRKITLLPPSSYHATIFGGANDAERKPGLWPGTIPLDTPMEECNRLLGERLRAFKLECALPLRMTVDLAEPAAGEGPLTIRLLPVNNAEERKLRDLRDRLSTCLDIRAPDHDRYRFHITIAYQMDWLTAEEDGVFRDLLRQWKLGLRQASPEILLGAPEYCTLKDMFAFNRQFFLG</sequence>
<dbReference type="PROSITE" id="PS51318">
    <property type="entry name" value="TAT"/>
    <property type="match status" value="1"/>
</dbReference>
<dbReference type="Pfam" id="PF08975">
    <property type="entry name" value="2H-phosphodiest"/>
    <property type="match status" value="1"/>
</dbReference>
<organism evidence="3 4">
    <name type="scientific">Nitrospirillum iridis</name>
    <dbReference type="NCBI Taxonomy" id="765888"/>
    <lineage>
        <taxon>Bacteria</taxon>
        <taxon>Pseudomonadati</taxon>
        <taxon>Pseudomonadota</taxon>
        <taxon>Alphaproteobacteria</taxon>
        <taxon>Rhodospirillales</taxon>
        <taxon>Azospirillaceae</taxon>
        <taxon>Nitrospirillum</taxon>
    </lineage>
</organism>
<evidence type="ECO:0000313" key="4">
    <source>
        <dbReference type="Proteomes" id="UP000539175"/>
    </source>
</evidence>
<proteinExistence type="predicted"/>
<gene>
    <name evidence="3" type="ORF">FHS74_001538</name>
</gene>